<accession>A0A4R6WIZ9</accession>
<evidence type="ECO:0000256" key="1">
    <source>
        <dbReference type="SAM" id="Coils"/>
    </source>
</evidence>
<dbReference type="RefSeq" id="WP_133615225.1">
    <property type="nucleotide sequence ID" value="NZ_SNYW01000014.1"/>
</dbReference>
<sequence>MSRLEAAIDRLDAAMARLDAAVADSSTRGFHDREILQTELAVLRQTYSLLQSEARLVSDRLDQVIGRMHAVAEGA</sequence>
<evidence type="ECO:0000313" key="3">
    <source>
        <dbReference type="Proteomes" id="UP000295783"/>
    </source>
</evidence>
<gene>
    <name evidence="2" type="ORF">A8950_3799</name>
</gene>
<proteinExistence type="predicted"/>
<dbReference type="Proteomes" id="UP000295783">
    <property type="component" value="Unassembled WGS sequence"/>
</dbReference>
<dbReference type="EMBL" id="SNYW01000014">
    <property type="protein sequence ID" value="TDQ77644.1"/>
    <property type="molecule type" value="Genomic_DNA"/>
</dbReference>
<organism evidence="2 3">
    <name type="scientific">Dongia mobilis</name>
    <dbReference type="NCBI Taxonomy" id="578943"/>
    <lineage>
        <taxon>Bacteria</taxon>
        <taxon>Pseudomonadati</taxon>
        <taxon>Pseudomonadota</taxon>
        <taxon>Alphaproteobacteria</taxon>
        <taxon>Rhodospirillales</taxon>
        <taxon>Dongiaceae</taxon>
        <taxon>Dongia</taxon>
    </lineage>
</organism>
<protein>
    <submittedName>
        <fullName evidence="2">Uncharacterized protein</fullName>
    </submittedName>
</protein>
<keyword evidence="3" id="KW-1185">Reference proteome</keyword>
<reference evidence="2 3" key="1">
    <citation type="submission" date="2019-03" db="EMBL/GenBank/DDBJ databases">
        <title>Genomic Encyclopedia of Type Strains, Phase III (KMG-III): the genomes of soil and plant-associated and newly described type strains.</title>
        <authorList>
            <person name="Whitman W."/>
        </authorList>
    </citation>
    <scope>NUCLEOTIDE SEQUENCE [LARGE SCALE GENOMIC DNA]</scope>
    <source>
        <strain evidence="2 3">CGMCC 1.7660</strain>
    </source>
</reference>
<dbReference type="AlphaFoldDB" id="A0A4R6WIZ9"/>
<keyword evidence="1" id="KW-0175">Coiled coil</keyword>
<feature type="coiled-coil region" evidence="1">
    <location>
        <begin position="1"/>
        <end position="53"/>
    </location>
</feature>
<comment type="caution">
    <text evidence="2">The sequence shown here is derived from an EMBL/GenBank/DDBJ whole genome shotgun (WGS) entry which is preliminary data.</text>
</comment>
<dbReference type="OrthoDB" id="9972573at2"/>
<name>A0A4R6WIZ9_9PROT</name>
<evidence type="ECO:0000313" key="2">
    <source>
        <dbReference type="EMBL" id="TDQ77644.1"/>
    </source>
</evidence>